<dbReference type="Proteomes" id="UP001163046">
    <property type="component" value="Unassembled WGS sequence"/>
</dbReference>
<dbReference type="PANTHER" id="PTHR10574">
    <property type="entry name" value="NETRIN/LAMININ-RELATED"/>
    <property type="match status" value="1"/>
</dbReference>
<dbReference type="InterPro" id="IPR013320">
    <property type="entry name" value="ConA-like_dom_sf"/>
</dbReference>
<feature type="domain" description="Laminin N-terminal" evidence="4">
    <location>
        <begin position="265"/>
        <end position="490"/>
    </location>
</feature>
<dbReference type="GO" id="GO:0009887">
    <property type="term" value="P:animal organ morphogenesis"/>
    <property type="evidence" value="ECO:0007669"/>
    <property type="project" value="TreeGrafter"/>
</dbReference>
<gene>
    <name evidence="5" type="ORF">OS493_033874</name>
</gene>
<dbReference type="Gene3D" id="2.60.120.200">
    <property type="match status" value="1"/>
</dbReference>
<dbReference type="SMART" id="SM00136">
    <property type="entry name" value="LamNT"/>
    <property type="match status" value="1"/>
</dbReference>
<evidence type="ECO:0000256" key="2">
    <source>
        <dbReference type="ARBA" id="ARBA00023292"/>
    </source>
</evidence>
<dbReference type="InterPro" id="IPR008979">
    <property type="entry name" value="Galactose-bd-like_sf"/>
</dbReference>
<dbReference type="EMBL" id="MU827823">
    <property type="protein sequence ID" value="KAJ7321766.1"/>
    <property type="molecule type" value="Genomic_DNA"/>
</dbReference>
<evidence type="ECO:0000259" key="4">
    <source>
        <dbReference type="PROSITE" id="PS51117"/>
    </source>
</evidence>
<keyword evidence="3" id="KW-0732">Signal</keyword>
<dbReference type="PANTHER" id="PTHR10574:SF406">
    <property type="entry name" value="LAMININ SUBUNIT ALPHA 5"/>
    <property type="match status" value="1"/>
</dbReference>
<dbReference type="PROSITE" id="PS51117">
    <property type="entry name" value="LAMININ_NTER"/>
    <property type="match status" value="1"/>
</dbReference>
<reference evidence="5" key="1">
    <citation type="submission" date="2023-01" db="EMBL/GenBank/DDBJ databases">
        <title>Genome assembly of the deep-sea coral Lophelia pertusa.</title>
        <authorList>
            <person name="Herrera S."/>
            <person name="Cordes E."/>
        </authorList>
    </citation>
    <scope>NUCLEOTIDE SEQUENCE</scope>
    <source>
        <strain evidence="5">USNM1676648</strain>
        <tissue evidence="5">Polyp</tissue>
    </source>
</reference>
<dbReference type="GO" id="GO:0009888">
    <property type="term" value="P:tissue development"/>
    <property type="evidence" value="ECO:0007669"/>
    <property type="project" value="TreeGrafter"/>
</dbReference>
<dbReference type="Gene3D" id="2.60.120.260">
    <property type="entry name" value="Galactose-binding domain-like"/>
    <property type="match status" value="1"/>
</dbReference>
<keyword evidence="1" id="KW-1015">Disulfide bond</keyword>
<evidence type="ECO:0000313" key="5">
    <source>
        <dbReference type="EMBL" id="KAJ7321766.1"/>
    </source>
</evidence>
<dbReference type="InterPro" id="IPR008211">
    <property type="entry name" value="Laminin_N"/>
</dbReference>
<dbReference type="Pfam" id="PF13385">
    <property type="entry name" value="Laminin_G_3"/>
    <property type="match status" value="1"/>
</dbReference>
<dbReference type="CDD" id="cd11304">
    <property type="entry name" value="Cadherin_repeat"/>
    <property type="match status" value="1"/>
</dbReference>
<dbReference type="InterPro" id="IPR050440">
    <property type="entry name" value="Laminin/Netrin_ECM"/>
</dbReference>
<keyword evidence="6" id="KW-1185">Reference proteome</keyword>
<evidence type="ECO:0000256" key="3">
    <source>
        <dbReference type="SAM" id="SignalP"/>
    </source>
</evidence>
<dbReference type="SUPFAM" id="SSF49313">
    <property type="entry name" value="Cadherin-like"/>
    <property type="match status" value="1"/>
</dbReference>
<sequence length="926" mass="101594">MSLCGLQLQVLCLIAGVLIQQSTLSTYAYAQTNFALHRRAIVSSNSTCGLQERDEFCSAVDLLHQCKKLDYCDVQCPFGENIPDSVDLVATGIFHGEVTFINQSSTACNEQGTRTIHLNGTNGFISESSEGSPLFNDSQGLTLTIHLSQTPGDKGGVISKEDNRSLLFAVSANSTNHQLSLEYLNVSGLRSILLVNYSLADGQCHHVAVVLFSSTIQLYIDAQLIAEEITYQNLWNKNGSIFLGGKPNASQDQYFKGELGAAHLYAGPLLPSEIKTDATGQNIHVPRLTPHCRCQVEYPLVSMDVDGLYCVNPKNNHTARRVNAKAHLEGMANDGNRDTWWQSKRTQAPLNFTVSLGGVKQVLVVMIIFKWWPPGGLILLKSADNGATWSPWQYFAQGCRTTFNLENRGKLHFANSVNCIEGFLYPFPAITIPFYLLQSSRPGSDSFETNPSLQEFSLATHVRLSMVSHLGNSEEKTDYFAISEIEIYGRNCTCPFPTNVSSCQCDGSIIRPPKCNETLKFDSELYTRSIFDQTPIGSSILQVHARSHCVRSAPVFYSIIERNDSGSFQIENATGVFKLRFYVFLNSTFQFVVEARLQDGEYLLNSSTLVLIHVIARDTLNSRTIVNFKTEDLGFLQDEPISNRMQQFGFFVNSYPGSEGRLLAFVGAVSAEVNYTTTRQRAQNVKAVLVNEDVYWDRPAVRVIAQVQDSSYNVRTLVEESEVVVKVVPSALLSGIDGNLLQTIAKPSASSGIAVIQVPLPPQWFSDPSLVAPEVVTITFRLRNSAMPPALLGNATIHPQNNTQLPVNDVYAVLPLDSVYVGGTFSVSIYCDSSYAVASFGIRLAVGPSLAIVGSQVDGQRWVHVAVNRSSSEWVVSGTLTDPEAAPQGVVKKATLVSFDVKVKETAVADTNATLTAEVRIQDKTC</sequence>
<feature type="signal peptide" evidence="3">
    <location>
        <begin position="1"/>
        <end position="19"/>
    </location>
</feature>
<proteinExistence type="predicted"/>
<dbReference type="GO" id="GO:0016020">
    <property type="term" value="C:membrane"/>
    <property type="evidence" value="ECO:0007669"/>
    <property type="project" value="InterPro"/>
</dbReference>
<accession>A0A9W9Y9F9</accession>
<dbReference type="SUPFAM" id="SSF49785">
    <property type="entry name" value="Galactose-binding domain-like"/>
    <property type="match status" value="1"/>
</dbReference>
<dbReference type="SUPFAM" id="SSF49899">
    <property type="entry name" value="Concanavalin A-like lectins/glucanases"/>
    <property type="match status" value="1"/>
</dbReference>
<evidence type="ECO:0000256" key="1">
    <source>
        <dbReference type="ARBA" id="ARBA00023157"/>
    </source>
</evidence>
<dbReference type="Pfam" id="PF00055">
    <property type="entry name" value="Laminin_N"/>
    <property type="match status" value="1"/>
</dbReference>
<dbReference type="GO" id="GO:0005509">
    <property type="term" value="F:calcium ion binding"/>
    <property type="evidence" value="ECO:0007669"/>
    <property type="project" value="InterPro"/>
</dbReference>
<name>A0A9W9Y9F9_9CNID</name>
<dbReference type="Gene3D" id="2.60.40.60">
    <property type="entry name" value="Cadherins"/>
    <property type="match status" value="1"/>
</dbReference>
<comment type="caution">
    <text evidence="5">The sequence shown here is derived from an EMBL/GenBank/DDBJ whole genome shotgun (WGS) entry which is preliminary data.</text>
</comment>
<organism evidence="5 6">
    <name type="scientific">Desmophyllum pertusum</name>
    <dbReference type="NCBI Taxonomy" id="174260"/>
    <lineage>
        <taxon>Eukaryota</taxon>
        <taxon>Metazoa</taxon>
        <taxon>Cnidaria</taxon>
        <taxon>Anthozoa</taxon>
        <taxon>Hexacorallia</taxon>
        <taxon>Scleractinia</taxon>
        <taxon>Caryophylliina</taxon>
        <taxon>Caryophylliidae</taxon>
        <taxon>Desmophyllum</taxon>
    </lineage>
</organism>
<dbReference type="OrthoDB" id="5963609at2759"/>
<dbReference type="InterPro" id="IPR015919">
    <property type="entry name" value="Cadherin-like_sf"/>
</dbReference>
<protein>
    <recommendedName>
        <fullName evidence="4">Laminin N-terminal domain-containing protein</fullName>
    </recommendedName>
</protein>
<feature type="chain" id="PRO_5040746191" description="Laminin N-terminal domain-containing protein" evidence="3">
    <location>
        <begin position="20"/>
        <end position="926"/>
    </location>
</feature>
<dbReference type="AlphaFoldDB" id="A0A9W9Y9F9"/>
<keyword evidence="2" id="KW-0424">Laminin EGF-like domain</keyword>
<evidence type="ECO:0000313" key="6">
    <source>
        <dbReference type="Proteomes" id="UP001163046"/>
    </source>
</evidence>